<accession>A0A9P8PE39</accession>
<dbReference type="RefSeq" id="XP_046064008.1">
    <property type="nucleotide sequence ID" value="XM_046201824.1"/>
</dbReference>
<protein>
    <submittedName>
        <fullName evidence="4">Uncharacterized protein</fullName>
    </submittedName>
</protein>
<keyword evidence="2 3" id="KW-0175">Coiled coil</keyword>
<dbReference type="InterPro" id="IPR033494">
    <property type="entry name" value="NUDE"/>
</dbReference>
<dbReference type="GO" id="GO:0047496">
    <property type="term" value="P:vesicle transport along microtubule"/>
    <property type="evidence" value="ECO:0007669"/>
    <property type="project" value="TreeGrafter"/>
</dbReference>
<evidence type="ECO:0000256" key="2">
    <source>
        <dbReference type="ARBA" id="ARBA00023054"/>
    </source>
</evidence>
<reference evidence="4" key="1">
    <citation type="journal article" date="2021" name="Open Biol.">
        <title>Shared evolutionary footprints suggest mitochondrial oxidative damage underlies multiple complex I losses in fungi.</title>
        <authorList>
            <person name="Schikora-Tamarit M.A."/>
            <person name="Marcet-Houben M."/>
            <person name="Nosek J."/>
            <person name="Gabaldon T."/>
        </authorList>
    </citation>
    <scope>NUCLEOTIDE SEQUENCE</scope>
    <source>
        <strain evidence="4">CBS6075</strain>
    </source>
</reference>
<dbReference type="GO" id="GO:0008017">
    <property type="term" value="F:microtubule binding"/>
    <property type="evidence" value="ECO:0007669"/>
    <property type="project" value="InterPro"/>
</dbReference>
<dbReference type="AlphaFoldDB" id="A0A9P8PE39"/>
<evidence type="ECO:0000256" key="1">
    <source>
        <dbReference type="ARBA" id="ARBA00007429"/>
    </source>
</evidence>
<dbReference type="PANTHER" id="PTHR10921">
    <property type="entry name" value="NUCLEAR DISTRIBUTION PROTEIN NUDE HOMOLOG 1"/>
    <property type="match status" value="1"/>
</dbReference>
<comment type="similarity">
    <text evidence="1">Belongs to the nudE family.</text>
</comment>
<reference evidence="4" key="2">
    <citation type="submission" date="2021-01" db="EMBL/GenBank/DDBJ databases">
        <authorList>
            <person name="Schikora-Tamarit M.A."/>
        </authorList>
    </citation>
    <scope>NUCLEOTIDE SEQUENCE</scope>
    <source>
        <strain evidence="4">CBS6075</strain>
    </source>
</reference>
<gene>
    <name evidence="4" type="ORF">OGAPHI_001098</name>
</gene>
<dbReference type="GO" id="GO:0007059">
    <property type="term" value="P:chromosome segregation"/>
    <property type="evidence" value="ECO:0007669"/>
    <property type="project" value="TreeGrafter"/>
</dbReference>
<evidence type="ECO:0000256" key="3">
    <source>
        <dbReference type="SAM" id="Coils"/>
    </source>
</evidence>
<dbReference type="GO" id="GO:0007020">
    <property type="term" value="P:microtubule nucleation"/>
    <property type="evidence" value="ECO:0007669"/>
    <property type="project" value="TreeGrafter"/>
</dbReference>
<comment type="caution">
    <text evidence="4">The sequence shown here is derived from an EMBL/GenBank/DDBJ whole genome shotgun (WGS) entry which is preliminary data.</text>
</comment>
<organism evidence="4 5">
    <name type="scientific">Ogataea philodendri</name>
    <dbReference type="NCBI Taxonomy" id="1378263"/>
    <lineage>
        <taxon>Eukaryota</taxon>
        <taxon>Fungi</taxon>
        <taxon>Dikarya</taxon>
        <taxon>Ascomycota</taxon>
        <taxon>Saccharomycotina</taxon>
        <taxon>Pichiomycetes</taxon>
        <taxon>Pichiales</taxon>
        <taxon>Pichiaceae</taxon>
        <taxon>Ogataea</taxon>
    </lineage>
</organism>
<dbReference type="GO" id="GO:0000132">
    <property type="term" value="P:establishment of mitotic spindle orientation"/>
    <property type="evidence" value="ECO:0007669"/>
    <property type="project" value="TreeGrafter"/>
</dbReference>
<dbReference type="OrthoDB" id="5877028at2759"/>
<dbReference type="EMBL" id="JAEUBE010000087">
    <property type="protein sequence ID" value="KAH3670583.1"/>
    <property type="molecule type" value="Genomic_DNA"/>
</dbReference>
<keyword evidence="5" id="KW-1185">Reference proteome</keyword>
<name>A0A9P8PE39_9ASCO</name>
<evidence type="ECO:0000313" key="4">
    <source>
        <dbReference type="EMBL" id="KAH3670583.1"/>
    </source>
</evidence>
<dbReference type="GeneID" id="70233066"/>
<proteinExistence type="inferred from homology"/>
<dbReference type="Gene3D" id="6.10.250.1080">
    <property type="match status" value="1"/>
</dbReference>
<dbReference type="GO" id="GO:0005871">
    <property type="term" value="C:kinesin complex"/>
    <property type="evidence" value="ECO:0007669"/>
    <property type="project" value="TreeGrafter"/>
</dbReference>
<dbReference type="Gene3D" id="6.10.250.2910">
    <property type="match status" value="1"/>
</dbReference>
<dbReference type="Proteomes" id="UP000769157">
    <property type="component" value="Unassembled WGS sequence"/>
</dbReference>
<feature type="coiled-coil region" evidence="3">
    <location>
        <begin position="150"/>
        <end position="177"/>
    </location>
</feature>
<dbReference type="GO" id="GO:0000776">
    <property type="term" value="C:kinetochore"/>
    <property type="evidence" value="ECO:0007669"/>
    <property type="project" value="TreeGrafter"/>
</dbReference>
<feature type="coiled-coil region" evidence="3">
    <location>
        <begin position="9"/>
        <end position="114"/>
    </location>
</feature>
<sequence length="200" mass="23523">MEPYNDLSRDELIQRLLALEKEFNGYVDESKELEEFLESETNRLTQQVTDLQTQSAKLQDRLDEARKENQSYLHQISTLEDDKKTQIDQLTAKVRTLERQVIDTEVANDGLESKLRILELSKGNEDARTGELLERLAILEDDNIEKDQLLINTQQRVKRLETENQFLLQQREKYEKISKLMTINRTELKVSKFQTPPIND</sequence>
<dbReference type="GO" id="GO:0051642">
    <property type="term" value="P:centrosome localization"/>
    <property type="evidence" value="ECO:0007669"/>
    <property type="project" value="TreeGrafter"/>
</dbReference>
<evidence type="ECO:0000313" key="5">
    <source>
        <dbReference type="Proteomes" id="UP000769157"/>
    </source>
</evidence>
<dbReference type="PANTHER" id="PTHR10921:SF1">
    <property type="entry name" value="NUCLEAR DISTRIBUTION PROTEIN NUDE HOMOLOG"/>
    <property type="match status" value="1"/>
</dbReference>